<evidence type="ECO:0000256" key="1">
    <source>
        <dbReference type="ARBA" id="ARBA00022527"/>
    </source>
</evidence>
<dbReference type="PROSITE" id="PS50011">
    <property type="entry name" value="PROTEIN_KINASE_DOM"/>
    <property type="match status" value="1"/>
</dbReference>
<name>A0A7J5ZFZ0_DISMA</name>
<dbReference type="Pfam" id="PF00069">
    <property type="entry name" value="Pkinase"/>
    <property type="match status" value="1"/>
</dbReference>
<accession>A0A7J5ZFZ0</accession>
<feature type="binding site" evidence="6">
    <location>
        <position position="47"/>
    </location>
    <ligand>
        <name>ATP</name>
        <dbReference type="ChEBI" id="CHEBI:30616"/>
    </ligand>
</feature>
<comment type="caution">
    <text evidence="8">The sequence shown here is derived from an EMBL/GenBank/DDBJ whole genome shotgun (WGS) entry which is preliminary data.</text>
</comment>
<dbReference type="Gene3D" id="3.30.200.20">
    <property type="entry name" value="Phosphorylase Kinase, domain 1"/>
    <property type="match status" value="1"/>
</dbReference>
<dbReference type="OrthoDB" id="437530at2759"/>
<evidence type="ECO:0000313" key="8">
    <source>
        <dbReference type="EMBL" id="KAF3860735.1"/>
    </source>
</evidence>
<dbReference type="PROSITE" id="PS00107">
    <property type="entry name" value="PROTEIN_KINASE_ATP"/>
    <property type="match status" value="1"/>
</dbReference>
<dbReference type="PANTHER" id="PTHR24058:SF17">
    <property type="entry name" value="HOMEODOMAIN INTERACTING PROTEIN KINASE, ISOFORM D"/>
    <property type="match status" value="1"/>
</dbReference>
<evidence type="ECO:0000256" key="3">
    <source>
        <dbReference type="ARBA" id="ARBA00022741"/>
    </source>
</evidence>
<keyword evidence="1" id="KW-0723">Serine/threonine-protein kinase</keyword>
<dbReference type="Gene3D" id="1.10.510.10">
    <property type="entry name" value="Transferase(Phosphotransferase) domain 1"/>
    <property type="match status" value="1"/>
</dbReference>
<organism evidence="8 9">
    <name type="scientific">Dissostichus mawsoni</name>
    <name type="common">Antarctic cod</name>
    <dbReference type="NCBI Taxonomy" id="36200"/>
    <lineage>
        <taxon>Eukaryota</taxon>
        <taxon>Metazoa</taxon>
        <taxon>Chordata</taxon>
        <taxon>Craniata</taxon>
        <taxon>Vertebrata</taxon>
        <taxon>Euteleostomi</taxon>
        <taxon>Actinopterygii</taxon>
        <taxon>Neopterygii</taxon>
        <taxon>Teleostei</taxon>
        <taxon>Neoteleostei</taxon>
        <taxon>Acanthomorphata</taxon>
        <taxon>Eupercaria</taxon>
        <taxon>Perciformes</taxon>
        <taxon>Notothenioidei</taxon>
        <taxon>Nototheniidae</taxon>
        <taxon>Dissostichus</taxon>
    </lineage>
</organism>
<keyword evidence="9" id="KW-1185">Reference proteome</keyword>
<dbReference type="GO" id="GO:0005634">
    <property type="term" value="C:nucleus"/>
    <property type="evidence" value="ECO:0007669"/>
    <property type="project" value="TreeGrafter"/>
</dbReference>
<dbReference type="InterPro" id="IPR017441">
    <property type="entry name" value="Protein_kinase_ATP_BS"/>
</dbReference>
<keyword evidence="4" id="KW-0418">Kinase</keyword>
<dbReference type="GO" id="GO:0004674">
    <property type="term" value="F:protein serine/threonine kinase activity"/>
    <property type="evidence" value="ECO:0007669"/>
    <property type="project" value="UniProtKB-KW"/>
</dbReference>
<dbReference type="GO" id="GO:0005524">
    <property type="term" value="F:ATP binding"/>
    <property type="evidence" value="ECO:0007669"/>
    <property type="project" value="UniProtKB-UniRule"/>
</dbReference>
<dbReference type="GO" id="GO:0004713">
    <property type="term" value="F:protein tyrosine kinase activity"/>
    <property type="evidence" value="ECO:0007669"/>
    <property type="project" value="TreeGrafter"/>
</dbReference>
<reference evidence="8 9" key="1">
    <citation type="submission" date="2020-03" db="EMBL/GenBank/DDBJ databases">
        <title>Dissostichus mawsoni Genome sequencing and assembly.</title>
        <authorList>
            <person name="Park H."/>
        </authorList>
    </citation>
    <scope>NUCLEOTIDE SEQUENCE [LARGE SCALE GENOMIC DNA]</scope>
    <source>
        <strain evidence="8">DM0001</strain>
        <tissue evidence="8">Muscle</tissue>
    </source>
</reference>
<evidence type="ECO:0000256" key="2">
    <source>
        <dbReference type="ARBA" id="ARBA00022679"/>
    </source>
</evidence>
<proteinExistence type="predicted"/>
<evidence type="ECO:0000256" key="5">
    <source>
        <dbReference type="ARBA" id="ARBA00022840"/>
    </source>
</evidence>
<evidence type="ECO:0000256" key="4">
    <source>
        <dbReference type="ARBA" id="ARBA00022777"/>
    </source>
</evidence>
<keyword evidence="2" id="KW-0808">Transferase</keyword>
<dbReference type="InterPro" id="IPR050494">
    <property type="entry name" value="Ser_Thr_dual-spec_kinase"/>
</dbReference>
<evidence type="ECO:0000259" key="7">
    <source>
        <dbReference type="PROSITE" id="PS50011"/>
    </source>
</evidence>
<feature type="domain" description="Protein kinase" evidence="7">
    <location>
        <begin position="18"/>
        <end position="132"/>
    </location>
</feature>
<evidence type="ECO:0000256" key="6">
    <source>
        <dbReference type="PROSITE-ProRule" id="PRU10141"/>
    </source>
</evidence>
<dbReference type="SMART" id="SM00220">
    <property type="entry name" value="S_TKc"/>
    <property type="match status" value="1"/>
</dbReference>
<dbReference type="InterPro" id="IPR011009">
    <property type="entry name" value="Kinase-like_dom_sf"/>
</dbReference>
<keyword evidence="3 6" id="KW-0547">Nucleotide-binding</keyword>
<dbReference type="InterPro" id="IPR000719">
    <property type="entry name" value="Prot_kinase_dom"/>
</dbReference>
<dbReference type="PANTHER" id="PTHR24058">
    <property type="entry name" value="DUAL SPECIFICITY PROTEIN KINASE"/>
    <property type="match status" value="1"/>
</dbReference>
<dbReference type="SUPFAM" id="SSF56112">
    <property type="entry name" value="Protein kinase-like (PK-like)"/>
    <property type="match status" value="1"/>
</dbReference>
<evidence type="ECO:0000313" key="9">
    <source>
        <dbReference type="Proteomes" id="UP000518266"/>
    </source>
</evidence>
<sequence length="132" mass="15289">MPSVLKSQPLVNTISDNYKILIVLGAGSFGQVLKCLKLDTAETVAVKVLRNSNADELNMREMRMLKKLRCMDSDKSNIVRCHECFQRSDRTFMVFEMLDMSLHEYMDKRKWLPAPLNGIRTVIKDVRIPERI</sequence>
<gene>
    <name evidence="8" type="ORF">F7725_000990</name>
</gene>
<dbReference type="GO" id="GO:0005737">
    <property type="term" value="C:cytoplasm"/>
    <property type="evidence" value="ECO:0007669"/>
    <property type="project" value="TreeGrafter"/>
</dbReference>
<dbReference type="Proteomes" id="UP000518266">
    <property type="component" value="Unassembled WGS sequence"/>
</dbReference>
<dbReference type="AlphaFoldDB" id="A0A7J5ZFZ0"/>
<protein>
    <recommendedName>
        <fullName evidence="7">Protein kinase domain-containing protein</fullName>
    </recommendedName>
</protein>
<keyword evidence="5 6" id="KW-0067">ATP-binding</keyword>
<dbReference type="EMBL" id="JAAKFY010000002">
    <property type="protein sequence ID" value="KAF3860735.1"/>
    <property type="molecule type" value="Genomic_DNA"/>
</dbReference>